<evidence type="ECO:0000313" key="4">
    <source>
        <dbReference type="Proteomes" id="UP001306508"/>
    </source>
</evidence>
<proteinExistence type="predicted"/>
<name>A0AAN7W002_9SACH</name>
<evidence type="ECO:0000313" key="3">
    <source>
        <dbReference type="EMBL" id="KAK5774201.1"/>
    </source>
</evidence>
<dbReference type="Proteomes" id="UP001306508">
    <property type="component" value="Unassembled WGS sequence"/>
</dbReference>
<gene>
    <name evidence="3" type="ORF">RI543_004489</name>
</gene>
<keyword evidence="2" id="KW-1133">Transmembrane helix</keyword>
<feature type="compositionally biased region" description="Acidic residues" evidence="1">
    <location>
        <begin position="310"/>
        <end position="320"/>
    </location>
</feature>
<feature type="compositionally biased region" description="Polar residues" evidence="1">
    <location>
        <begin position="236"/>
        <end position="247"/>
    </location>
</feature>
<keyword evidence="2" id="KW-0812">Transmembrane</keyword>
<dbReference type="EMBL" id="JAWIZZ010000055">
    <property type="protein sequence ID" value="KAK5774201.1"/>
    <property type="molecule type" value="Genomic_DNA"/>
</dbReference>
<protein>
    <submittedName>
        <fullName evidence="3">Uncharacterized protein</fullName>
    </submittedName>
</protein>
<evidence type="ECO:0000256" key="2">
    <source>
        <dbReference type="SAM" id="Phobius"/>
    </source>
</evidence>
<keyword evidence="2" id="KW-0472">Membrane</keyword>
<keyword evidence="4" id="KW-1185">Reference proteome</keyword>
<dbReference type="AlphaFoldDB" id="A0AAN7W002"/>
<feature type="region of interest" description="Disordered" evidence="1">
    <location>
        <begin position="217"/>
        <end position="247"/>
    </location>
</feature>
<comment type="caution">
    <text evidence="3">The sequence shown here is derived from an EMBL/GenBank/DDBJ whole genome shotgun (WGS) entry which is preliminary data.</text>
</comment>
<feature type="compositionally biased region" description="Polar residues" evidence="1">
    <location>
        <begin position="292"/>
        <end position="306"/>
    </location>
</feature>
<sequence>MLSAISRSLQFVFGALLPIQITLEVIYLSKDWPIPMLETASYTLQQQREKLSLQLLLLKYWTIYGLIYLVLPNSPFYFIFHFVPFESIVLSVLQLISLNEILNQFSKFIEEQDKIIAFLQNLDDPTKSKFSILSNIIFTTINLNNKEYIATTFLFGDYTKLLITYARTVLLPKTNYINIVFDSIIQVITIVKLYIQREQQNYEKFNKYKWDNTRTRSDSYRYNENSNTSKDDWANMNANNDEATSGETFQETLNRFWTAFKQEYNRTTASSQTQTNNSPSPSQTSSSATTSGTQFNEQQTYGSRKNATPDDYEIIDNDLD</sequence>
<accession>A0AAN7W002</accession>
<reference evidence="4" key="1">
    <citation type="submission" date="2023-07" db="EMBL/GenBank/DDBJ databases">
        <title>A draft genome of Kazachstania heterogenica Y-27499.</title>
        <authorList>
            <person name="Donic C."/>
            <person name="Kralova J.S."/>
            <person name="Fidel L."/>
            <person name="Ben-Dor S."/>
            <person name="Jung S."/>
        </authorList>
    </citation>
    <scope>NUCLEOTIDE SEQUENCE [LARGE SCALE GENOMIC DNA]</scope>
    <source>
        <strain evidence="4">Y27499</strain>
    </source>
</reference>
<organism evidence="3 4">
    <name type="scientific">Arxiozyma heterogenica</name>
    <dbReference type="NCBI Taxonomy" id="278026"/>
    <lineage>
        <taxon>Eukaryota</taxon>
        <taxon>Fungi</taxon>
        <taxon>Dikarya</taxon>
        <taxon>Ascomycota</taxon>
        <taxon>Saccharomycotina</taxon>
        <taxon>Saccharomycetes</taxon>
        <taxon>Saccharomycetales</taxon>
        <taxon>Saccharomycetaceae</taxon>
        <taxon>Arxiozyma</taxon>
    </lineage>
</organism>
<feature type="transmembrane region" description="Helical" evidence="2">
    <location>
        <begin position="51"/>
        <end position="71"/>
    </location>
</feature>
<feature type="region of interest" description="Disordered" evidence="1">
    <location>
        <begin position="267"/>
        <end position="320"/>
    </location>
</feature>
<feature type="compositionally biased region" description="Low complexity" evidence="1">
    <location>
        <begin position="267"/>
        <end position="291"/>
    </location>
</feature>
<evidence type="ECO:0000256" key="1">
    <source>
        <dbReference type="SAM" id="MobiDB-lite"/>
    </source>
</evidence>